<evidence type="ECO:0008006" key="3">
    <source>
        <dbReference type="Google" id="ProtNLM"/>
    </source>
</evidence>
<reference evidence="1 2" key="1">
    <citation type="submission" date="2017-10" db="EMBL/GenBank/DDBJ databases">
        <title>Massilia psychrophilum sp. nov., a novel purple-pigmented bacterium isolated from Tianshan glacier, Xinjiang Municipality, China.</title>
        <authorList>
            <person name="Wang H."/>
        </authorList>
    </citation>
    <scope>NUCLEOTIDE SEQUENCE [LARGE SCALE GENOMIC DNA]</scope>
    <source>
        <strain evidence="1 2">JCM 30074</strain>
    </source>
</reference>
<organism evidence="1 2">
    <name type="scientific">Massilia eurypsychrophila</name>
    <dbReference type="NCBI Taxonomy" id="1485217"/>
    <lineage>
        <taxon>Bacteria</taxon>
        <taxon>Pseudomonadati</taxon>
        <taxon>Pseudomonadota</taxon>
        <taxon>Betaproteobacteria</taxon>
        <taxon>Burkholderiales</taxon>
        <taxon>Oxalobacteraceae</taxon>
        <taxon>Telluria group</taxon>
        <taxon>Massilia</taxon>
    </lineage>
</organism>
<gene>
    <name evidence="1" type="ORF">CR105_02310</name>
</gene>
<dbReference type="InterPro" id="IPR027599">
    <property type="entry name" value="PqqD-rel_X"/>
</dbReference>
<protein>
    <recommendedName>
        <fullName evidence="3">HPr-rel-A system PqqD family protein</fullName>
    </recommendedName>
</protein>
<name>A0A2G8TLU3_9BURK</name>
<proteinExistence type="predicted"/>
<dbReference type="Proteomes" id="UP000230390">
    <property type="component" value="Unassembled WGS sequence"/>
</dbReference>
<dbReference type="EMBL" id="PDOC01000001">
    <property type="protein sequence ID" value="PIL46996.1"/>
    <property type="molecule type" value="Genomic_DNA"/>
</dbReference>
<accession>A0A2G8TLU3</accession>
<evidence type="ECO:0000313" key="2">
    <source>
        <dbReference type="Proteomes" id="UP000230390"/>
    </source>
</evidence>
<sequence>MTALRITPSQPDLAWCLTPGQALRHRQWQGESVLYNDLSGDTHLLSEAGLFLLLALQAGPLTERALLAGVRAEFDADDGEVGDAMVAELLDELQALVLIEPAA</sequence>
<comment type="caution">
    <text evidence="1">The sequence shown here is derived from an EMBL/GenBank/DDBJ whole genome shotgun (WGS) entry which is preliminary data.</text>
</comment>
<dbReference type="AlphaFoldDB" id="A0A2G8TLU3"/>
<evidence type="ECO:0000313" key="1">
    <source>
        <dbReference type="EMBL" id="PIL46996.1"/>
    </source>
</evidence>
<dbReference type="OrthoDB" id="8563960at2"/>
<keyword evidence="2" id="KW-1185">Reference proteome</keyword>
<dbReference type="NCBIfam" id="TIGR04353">
    <property type="entry name" value="PqqD_rel_X"/>
    <property type="match status" value="1"/>
</dbReference>